<protein>
    <recommendedName>
        <fullName evidence="2">Endonuclease/exonuclease/phosphatase domain-containing protein</fullName>
    </recommendedName>
</protein>
<accession>A0A672N8W4</accession>
<reference evidence="3" key="2">
    <citation type="submission" date="2025-09" db="UniProtKB">
        <authorList>
            <consortium name="Ensembl"/>
        </authorList>
    </citation>
    <scope>IDENTIFICATION</scope>
</reference>
<dbReference type="SUPFAM" id="SSF56219">
    <property type="entry name" value="DNase I-like"/>
    <property type="match status" value="1"/>
</dbReference>
<organism evidence="3 4">
    <name type="scientific">Sinocyclocheilus grahami</name>
    <name type="common">Dianchi golden-line fish</name>
    <name type="synonym">Barbus grahami</name>
    <dbReference type="NCBI Taxonomy" id="75366"/>
    <lineage>
        <taxon>Eukaryota</taxon>
        <taxon>Metazoa</taxon>
        <taxon>Chordata</taxon>
        <taxon>Craniata</taxon>
        <taxon>Vertebrata</taxon>
        <taxon>Euteleostomi</taxon>
        <taxon>Actinopterygii</taxon>
        <taxon>Neopterygii</taxon>
        <taxon>Teleostei</taxon>
        <taxon>Ostariophysi</taxon>
        <taxon>Cypriniformes</taxon>
        <taxon>Cyprinidae</taxon>
        <taxon>Cyprininae</taxon>
        <taxon>Sinocyclocheilus</taxon>
    </lineage>
</organism>
<dbReference type="InterPro" id="IPR005135">
    <property type="entry name" value="Endo/exonuclease/phosphatase"/>
</dbReference>
<dbReference type="PANTHER" id="PTHR23227">
    <property type="entry name" value="BUCENTAUR RELATED"/>
    <property type="match status" value="1"/>
</dbReference>
<keyword evidence="4" id="KW-1185">Reference proteome</keyword>
<keyword evidence="1" id="KW-1133">Transmembrane helix</keyword>
<dbReference type="InParanoid" id="A0A672N8W4"/>
<reference evidence="3" key="1">
    <citation type="submission" date="2025-08" db="UniProtKB">
        <authorList>
            <consortium name="Ensembl"/>
        </authorList>
    </citation>
    <scope>IDENTIFICATION</scope>
</reference>
<feature type="transmembrane region" description="Helical" evidence="1">
    <location>
        <begin position="6"/>
        <end position="37"/>
    </location>
</feature>
<dbReference type="InterPro" id="IPR036691">
    <property type="entry name" value="Endo/exonu/phosph_ase_sf"/>
</dbReference>
<evidence type="ECO:0000256" key="1">
    <source>
        <dbReference type="SAM" id="Phobius"/>
    </source>
</evidence>
<evidence type="ECO:0000259" key="2">
    <source>
        <dbReference type="Pfam" id="PF03372"/>
    </source>
</evidence>
<dbReference type="OMA" id="HMRGVDF"/>
<evidence type="ECO:0000313" key="4">
    <source>
        <dbReference type="Proteomes" id="UP000472262"/>
    </source>
</evidence>
<dbReference type="Pfam" id="PF03372">
    <property type="entry name" value="Exo_endo_phos"/>
    <property type="match status" value="1"/>
</dbReference>
<keyword evidence="1" id="KW-0812">Transmembrane</keyword>
<dbReference type="Proteomes" id="UP000472262">
    <property type="component" value="Unassembled WGS sequence"/>
</dbReference>
<sequence>MLCLQAFLLVLLINILRFLFIWLYIIHVYLAYFQFLIWSGEEKNHMRGVDFLLSKRAKDALLGYNPVNSRNIVARNKTNEIQYTMTTKQTGTHRLGRRPVIQGPRPQLGNRGWVERLATGVEGKGEGEKKLKAATDFLKIGTWNVRTLRSPGKLELLRKEMTPYECDILGLSEMRWTGVGELNGGEVIWSGEEKNHMRGVDFLLSKRAKDALLGYNPVNSRNIVARFNGAPLNIAVIQVYAPTSDSTEEEVETFYGQLEHTIEELPKKDVKIVIGDWNAKVGTDNLGWEQVMGCHGYGQRNNRGERLLEFASKNDLLITNTRFQQKDSRKWTWMAPDGKYTNMIDLVLVNRRWKTAVRVCRTFPGADISSDHSLVMCKLKLRLKRTTRQQLHEPRRNIDALGNATVRAQNKPWITECTLKLAKTKREMKQRRQESEEREKEYRVMCNVVRKPRSGRSGEKVKE</sequence>
<dbReference type="InterPro" id="IPR027124">
    <property type="entry name" value="Swc5/CFDP1/2"/>
</dbReference>
<dbReference type="AlphaFoldDB" id="A0A672N8W4"/>
<dbReference type="GO" id="GO:0003824">
    <property type="term" value="F:catalytic activity"/>
    <property type="evidence" value="ECO:0007669"/>
    <property type="project" value="InterPro"/>
</dbReference>
<dbReference type="Ensembl" id="ENSSGRT00000050129.1">
    <property type="protein sequence ID" value="ENSSGRP00000046856.1"/>
    <property type="gene ID" value="ENSSGRG00000025064.1"/>
</dbReference>
<proteinExistence type="predicted"/>
<dbReference type="Gene3D" id="3.60.10.10">
    <property type="entry name" value="Endonuclease/exonuclease/phosphatase"/>
    <property type="match status" value="1"/>
</dbReference>
<dbReference type="PANTHER" id="PTHR23227:SF85">
    <property type="entry name" value="CRANIOFACIAL DEVELOPMENT PROTEIN 2"/>
    <property type="match status" value="1"/>
</dbReference>
<name>A0A672N8W4_SINGR</name>
<dbReference type="CDD" id="cd09076">
    <property type="entry name" value="L1-EN"/>
    <property type="match status" value="1"/>
</dbReference>
<feature type="domain" description="Endonuclease/exonuclease/phosphatase" evidence="2">
    <location>
        <begin position="141"/>
        <end position="372"/>
    </location>
</feature>
<keyword evidence="1" id="KW-0472">Membrane</keyword>
<evidence type="ECO:0000313" key="3">
    <source>
        <dbReference type="Ensembl" id="ENSSGRP00000046856.1"/>
    </source>
</evidence>